<dbReference type="AlphaFoldDB" id="A0A3E0EX18"/>
<name>A0A3E0EX18_9FLAO</name>
<keyword evidence="2" id="KW-1185">Reference proteome</keyword>
<evidence type="ECO:0000313" key="1">
    <source>
        <dbReference type="EMBL" id="REH01707.1"/>
    </source>
</evidence>
<comment type="caution">
    <text evidence="1">The sequence shown here is derived from an EMBL/GenBank/DDBJ whole genome shotgun (WGS) entry which is preliminary data.</text>
</comment>
<gene>
    <name evidence="1" type="ORF">C8P67_101188</name>
</gene>
<sequence length="92" mass="10368">MVKTISEIRTNGERLKTEIQPKSTNISGKNMNSNVCFFDLDNEIIPANRNSIQNTLVITIKEELLPNTGMSIKCIMKSRTNIPLNPLSLLHK</sequence>
<organism evidence="1 2">
    <name type="scientific">Flavobacterium aquicola</name>
    <dbReference type="NCBI Taxonomy" id="1682742"/>
    <lineage>
        <taxon>Bacteria</taxon>
        <taxon>Pseudomonadati</taxon>
        <taxon>Bacteroidota</taxon>
        <taxon>Flavobacteriia</taxon>
        <taxon>Flavobacteriales</taxon>
        <taxon>Flavobacteriaceae</taxon>
        <taxon>Flavobacterium</taxon>
    </lineage>
</organism>
<proteinExistence type="predicted"/>
<protein>
    <submittedName>
        <fullName evidence="1">Uncharacterized protein</fullName>
    </submittedName>
</protein>
<reference evidence="1 2" key="1">
    <citation type="submission" date="2018-08" db="EMBL/GenBank/DDBJ databases">
        <title>Genomic Encyclopedia of Archaeal and Bacterial Type Strains, Phase II (KMG-II): from individual species to whole genera.</title>
        <authorList>
            <person name="Goeker M."/>
        </authorList>
    </citation>
    <scope>NUCLEOTIDE SEQUENCE [LARGE SCALE GENOMIC DNA]</scope>
    <source>
        <strain evidence="1 2">DSM 100880</strain>
    </source>
</reference>
<dbReference type="EMBL" id="QUNI01000001">
    <property type="protein sequence ID" value="REH01707.1"/>
    <property type="molecule type" value="Genomic_DNA"/>
</dbReference>
<evidence type="ECO:0000313" key="2">
    <source>
        <dbReference type="Proteomes" id="UP000257136"/>
    </source>
</evidence>
<accession>A0A3E0EX18</accession>
<dbReference type="Proteomes" id="UP000257136">
    <property type="component" value="Unassembled WGS sequence"/>
</dbReference>